<protein>
    <submittedName>
        <fullName evidence="2">Uncharacterized protein</fullName>
    </submittedName>
</protein>
<feature type="region of interest" description="Disordered" evidence="1">
    <location>
        <begin position="206"/>
        <end position="253"/>
    </location>
</feature>
<organism evidence="2 3">
    <name type="scientific">Mycena albidolilacea</name>
    <dbReference type="NCBI Taxonomy" id="1033008"/>
    <lineage>
        <taxon>Eukaryota</taxon>
        <taxon>Fungi</taxon>
        <taxon>Dikarya</taxon>
        <taxon>Basidiomycota</taxon>
        <taxon>Agaricomycotina</taxon>
        <taxon>Agaricomycetes</taxon>
        <taxon>Agaricomycetidae</taxon>
        <taxon>Agaricales</taxon>
        <taxon>Marasmiineae</taxon>
        <taxon>Mycenaceae</taxon>
        <taxon>Mycena</taxon>
    </lineage>
</organism>
<dbReference type="Proteomes" id="UP001218218">
    <property type="component" value="Unassembled WGS sequence"/>
</dbReference>
<feature type="compositionally biased region" description="Basic and acidic residues" evidence="1">
    <location>
        <begin position="227"/>
        <end position="241"/>
    </location>
</feature>
<evidence type="ECO:0000313" key="2">
    <source>
        <dbReference type="EMBL" id="KAJ7305509.1"/>
    </source>
</evidence>
<accession>A0AAD6Z2T4</accession>
<name>A0AAD6Z2T4_9AGAR</name>
<reference evidence="2" key="1">
    <citation type="submission" date="2023-03" db="EMBL/GenBank/DDBJ databases">
        <title>Massive genome expansion in bonnet fungi (Mycena s.s.) driven by repeated elements and novel gene families across ecological guilds.</title>
        <authorList>
            <consortium name="Lawrence Berkeley National Laboratory"/>
            <person name="Harder C.B."/>
            <person name="Miyauchi S."/>
            <person name="Viragh M."/>
            <person name="Kuo A."/>
            <person name="Thoen E."/>
            <person name="Andreopoulos B."/>
            <person name="Lu D."/>
            <person name="Skrede I."/>
            <person name="Drula E."/>
            <person name="Henrissat B."/>
            <person name="Morin E."/>
            <person name="Kohler A."/>
            <person name="Barry K."/>
            <person name="LaButti K."/>
            <person name="Morin E."/>
            <person name="Salamov A."/>
            <person name="Lipzen A."/>
            <person name="Mereny Z."/>
            <person name="Hegedus B."/>
            <person name="Baldrian P."/>
            <person name="Stursova M."/>
            <person name="Weitz H."/>
            <person name="Taylor A."/>
            <person name="Grigoriev I.V."/>
            <person name="Nagy L.G."/>
            <person name="Martin F."/>
            <person name="Kauserud H."/>
        </authorList>
    </citation>
    <scope>NUCLEOTIDE SEQUENCE</scope>
    <source>
        <strain evidence="2">CBHHK002</strain>
    </source>
</reference>
<dbReference type="AlphaFoldDB" id="A0AAD6Z2T4"/>
<evidence type="ECO:0000256" key="1">
    <source>
        <dbReference type="SAM" id="MobiDB-lite"/>
    </source>
</evidence>
<proteinExistence type="predicted"/>
<gene>
    <name evidence="2" type="ORF">DFH08DRAFT_825009</name>
</gene>
<evidence type="ECO:0000313" key="3">
    <source>
        <dbReference type="Proteomes" id="UP001218218"/>
    </source>
</evidence>
<sequence length="422" mass="46148">MAGLKVLLTRLLTRTKHPQLFSDTTSEIDYFGASIFSTPTSDLDLFNDNLSEPNLDWDPLLASFFDSVEATALSSGSNPFLETTDFSPPEPCAARGSGSNILFLLSTVIPSDGSAVEFTGTNYDFSLLPESSGFTCWISLEVPVEPDIQPDVLEQVNNVDGSEASQSESGNVDVDGEVISMGNSDIIVPPVVSILTSAPSPIPPLYFNSPKPLLSTRRSSRKQGASKTHEDAPVQKSKKTEAAVAPKPSDRKKNAKIVEAVVEVRGKSRTAPLKPRLRLSQGQEDESPSRWTALTEFEVKHLQESEADGKKVQMNLCIPDVMTLLCHVLRLHVKKYRESIVREVDNQSPSLPGTGFTCSLELMKRTQIIVLHNHKRESTIEEDKYFGRFHGVLGIFETEVGFIGIMCSDEADEEGAEIAGTC</sequence>
<keyword evidence="3" id="KW-1185">Reference proteome</keyword>
<comment type="caution">
    <text evidence="2">The sequence shown here is derived from an EMBL/GenBank/DDBJ whole genome shotgun (WGS) entry which is preliminary data.</text>
</comment>
<dbReference type="EMBL" id="JARIHO010000096">
    <property type="protein sequence ID" value="KAJ7305509.1"/>
    <property type="molecule type" value="Genomic_DNA"/>
</dbReference>